<dbReference type="EMBL" id="AJWY01013417">
    <property type="protein sequence ID" value="EKC47167.1"/>
    <property type="molecule type" value="Genomic_DNA"/>
</dbReference>
<evidence type="ECO:0000313" key="1">
    <source>
        <dbReference type="EMBL" id="EKC47167.1"/>
    </source>
</evidence>
<sequence length="58" mass="6928">NRSKREPAKYKDYVAKMKYDRLEKWYDELYQMILLAFLLLDNVSRQKSVADLKSKIGG</sequence>
<feature type="non-terminal residue" evidence="1">
    <location>
        <position position="1"/>
    </location>
</feature>
<accession>K1REP4</accession>
<comment type="caution">
    <text evidence="1">The sequence shown here is derived from an EMBL/GenBank/DDBJ whole genome shotgun (WGS) entry which is preliminary data.</text>
</comment>
<protein>
    <submittedName>
        <fullName evidence="1">Uncharacterized protein</fullName>
    </submittedName>
</protein>
<proteinExistence type="predicted"/>
<dbReference type="AlphaFoldDB" id="K1REP4"/>
<name>K1REP4_9ZZZZ</name>
<gene>
    <name evidence="1" type="ORF">LEA_19516</name>
</gene>
<reference evidence="1" key="1">
    <citation type="journal article" date="2013" name="Environ. Microbiol.">
        <title>Microbiota from the distal guts of lean and obese adolescents exhibit partial functional redundancy besides clear differences in community structure.</title>
        <authorList>
            <person name="Ferrer M."/>
            <person name="Ruiz A."/>
            <person name="Lanza F."/>
            <person name="Haange S.B."/>
            <person name="Oberbach A."/>
            <person name="Till H."/>
            <person name="Bargiela R."/>
            <person name="Campoy C."/>
            <person name="Segura M.T."/>
            <person name="Richter M."/>
            <person name="von Bergen M."/>
            <person name="Seifert J."/>
            <person name="Suarez A."/>
        </authorList>
    </citation>
    <scope>NUCLEOTIDE SEQUENCE</scope>
</reference>
<organism evidence="1">
    <name type="scientific">human gut metagenome</name>
    <dbReference type="NCBI Taxonomy" id="408170"/>
    <lineage>
        <taxon>unclassified sequences</taxon>
        <taxon>metagenomes</taxon>
        <taxon>organismal metagenomes</taxon>
    </lineage>
</organism>